<feature type="chain" id="PRO_5045262621" evidence="1">
    <location>
        <begin position="25"/>
        <end position="246"/>
    </location>
</feature>
<dbReference type="Pfam" id="PF07589">
    <property type="entry name" value="PEP-CTERM"/>
    <property type="match status" value="1"/>
</dbReference>
<dbReference type="RefSeq" id="WP_394386284.1">
    <property type="nucleotide sequence ID" value="NZ_JBIGIB010000004.1"/>
</dbReference>
<evidence type="ECO:0000259" key="2">
    <source>
        <dbReference type="Pfam" id="PF07589"/>
    </source>
</evidence>
<evidence type="ECO:0000313" key="4">
    <source>
        <dbReference type="Proteomes" id="UP001606303"/>
    </source>
</evidence>
<name>A0ABW7H204_9BURK</name>
<proteinExistence type="predicted"/>
<dbReference type="InterPro" id="IPR013424">
    <property type="entry name" value="Ice-binding_C"/>
</dbReference>
<gene>
    <name evidence="3" type="ORF">ACG01O_16635</name>
</gene>
<keyword evidence="1" id="KW-0732">Signal</keyword>
<keyword evidence="4" id="KW-1185">Reference proteome</keyword>
<protein>
    <submittedName>
        <fullName evidence="3">PEP-CTERM sorting domain-containing protein</fullName>
    </submittedName>
</protein>
<dbReference type="EMBL" id="JBIGIB010000004">
    <property type="protein sequence ID" value="MFG6468256.1"/>
    <property type="molecule type" value="Genomic_DNA"/>
</dbReference>
<evidence type="ECO:0000313" key="3">
    <source>
        <dbReference type="EMBL" id="MFG6468256.1"/>
    </source>
</evidence>
<sequence>MQTTLGRLGLAMSLSVGLLASASAHEVLVNGNFETGNFSGWTASSTQTSPFQASFGDGRNAAIANSTSGQPAWYVRNQAANYFGTPATPIAGYSAFNGFDGSGGNFTLSQGFSLTGNLSSALLGFTFGTQATYSGTNRTFSVDVMNAAGSAALANLYAFVLPQSSTTWTLHDISLDVAAKLNALGAGNYRLQFTEVIPGNYTGPAQFAIDNISLNVNNAVPEPSSIALVGAAGLALLALRRNRRAR</sequence>
<dbReference type="NCBIfam" id="TIGR02595">
    <property type="entry name" value="PEP_CTERM"/>
    <property type="match status" value="1"/>
</dbReference>
<dbReference type="Gene3D" id="2.60.120.260">
    <property type="entry name" value="Galactose-binding domain-like"/>
    <property type="match status" value="1"/>
</dbReference>
<dbReference type="Proteomes" id="UP001606303">
    <property type="component" value="Unassembled WGS sequence"/>
</dbReference>
<evidence type="ECO:0000256" key="1">
    <source>
        <dbReference type="SAM" id="SignalP"/>
    </source>
</evidence>
<feature type="domain" description="Ice-binding protein C-terminal" evidence="2">
    <location>
        <begin position="219"/>
        <end position="241"/>
    </location>
</feature>
<feature type="signal peptide" evidence="1">
    <location>
        <begin position="1"/>
        <end position="24"/>
    </location>
</feature>
<comment type="caution">
    <text evidence="3">The sequence shown here is derived from an EMBL/GenBank/DDBJ whole genome shotgun (WGS) entry which is preliminary data.</text>
</comment>
<accession>A0ABW7H204</accession>
<organism evidence="3 4">
    <name type="scientific">Pelomonas baiyunensis</name>
    <dbReference type="NCBI Taxonomy" id="3299026"/>
    <lineage>
        <taxon>Bacteria</taxon>
        <taxon>Pseudomonadati</taxon>
        <taxon>Pseudomonadota</taxon>
        <taxon>Betaproteobacteria</taxon>
        <taxon>Burkholderiales</taxon>
        <taxon>Sphaerotilaceae</taxon>
        <taxon>Roseateles</taxon>
    </lineage>
</organism>
<reference evidence="3 4" key="1">
    <citation type="submission" date="2024-08" db="EMBL/GenBank/DDBJ databases">
        <authorList>
            <person name="Lu H."/>
        </authorList>
    </citation>
    <scope>NUCLEOTIDE SEQUENCE [LARGE SCALE GENOMIC DNA]</scope>
    <source>
        <strain evidence="3 4">BYS87W</strain>
    </source>
</reference>